<dbReference type="AlphaFoldDB" id="A0A9K3JRY1"/>
<gene>
    <name evidence="1" type="ORF">HanXRQr2_Chr02g0085461</name>
</gene>
<name>A0A9K3JRY1_HELAN</name>
<evidence type="ECO:0000313" key="2">
    <source>
        <dbReference type="Proteomes" id="UP000215914"/>
    </source>
</evidence>
<evidence type="ECO:0000313" key="1">
    <source>
        <dbReference type="EMBL" id="KAF5820142.1"/>
    </source>
</evidence>
<protein>
    <submittedName>
        <fullName evidence="1">Uncharacterized protein</fullName>
    </submittedName>
</protein>
<reference evidence="1" key="1">
    <citation type="journal article" date="2017" name="Nature">
        <title>The sunflower genome provides insights into oil metabolism, flowering and Asterid evolution.</title>
        <authorList>
            <person name="Badouin H."/>
            <person name="Gouzy J."/>
            <person name="Grassa C.J."/>
            <person name="Murat F."/>
            <person name="Staton S.E."/>
            <person name="Cottret L."/>
            <person name="Lelandais-Briere C."/>
            <person name="Owens G.L."/>
            <person name="Carrere S."/>
            <person name="Mayjonade B."/>
            <person name="Legrand L."/>
            <person name="Gill N."/>
            <person name="Kane N.C."/>
            <person name="Bowers J.E."/>
            <person name="Hubner S."/>
            <person name="Bellec A."/>
            <person name="Berard A."/>
            <person name="Berges H."/>
            <person name="Blanchet N."/>
            <person name="Boniface M.C."/>
            <person name="Brunel D."/>
            <person name="Catrice O."/>
            <person name="Chaidir N."/>
            <person name="Claudel C."/>
            <person name="Donnadieu C."/>
            <person name="Faraut T."/>
            <person name="Fievet G."/>
            <person name="Helmstetter N."/>
            <person name="King M."/>
            <person name="Knapp S.J."/>
            <person name="Lai Z."/>
            <person name="Le Paslier M.C."/>
            <person name="Lippi Y."/>
            <person name="Lorenzon L."/>
            <person name="Mandel J.R."/>
            <person name="Marage G."/>
            <person name="Marchand G."/>
            <person name="Marquand E."/>
            <person name="Bret-Mestries E."/>
            <person name="Morien E."/>
            <person name="Nambeesan S."/>
            <person name="Nguyen T."/>
            <person name="Pegot-Espagnet P."/>
            <person name="Pouilly N."/>
            <person name="Raftis F."/>
            <person name="Sallet E."/>
            <person name="Schiex T."/>
            <person name="Thomas J."/>
            <person name="Vandecasteele C."/>
            <person name="Vares D."/>
            <person name="Vear F."/>
            <person name="Vautrin S."/>
            <person name="Crespi M."/>
            <person name="Mangin B."/>
            <person name="Burke J.M."/>
            <person name="Salse J."/>
            <person name="Munos S."/>
            <person name="Vincourt P."/>
            <person name="Rieseberg L.H."/>
            <person name="Langlade N.B."/>
        </authorList>
    </citation>
    <scope>NUCLEOTIDE SEQUENCE</scope>
    <source>
        <tissue evidence="1">Leaves</tissue>
    </source>
</reference>
<keyword evidence="2" id="KW-1185">Reference proteome</keyword>
<dbReference type="EMBL" id="MNCJ02000317">
    <property type="protein sequence ID" value="KAF5820142.1"/>
    <property type="molecule type" value="Genomic_DNA"/>
</dbReference>
<reference evidence="1" key="2">
    <citation type="submission" date="2020-06" db="EMBL/GenBank/DDBJ databases">
        <title>Helianthus annuus Genome sequencing and assembly Release 2.</title>
        <authorList>
            <person name="Gouzy J."/>
            <person name="Langlade N."/>
            <person name="Munos S."/>
        </authorList>
    </citation>
    <scope>NUCLEOTIDE SEQUENCE</scope>
    <source>
        <tissue evidence="1">Leaves</tissue>
    </source>
</reference>
<organism evidence="1 2">
    <name type="scientific">Helianthus annuus</name>
    <name type="common">Common sunflower</name>
    <dbReference type="NCBI Taxonomy" id="4232"/>
    <lineage>
        <taxon>Eukaryota</taxon>
        <taxon>Viridiplantae</taxon>
        <taxon>Streptophyta</taxon>
        <taxon>Embryophyta</taxon>
        <taxon>Tracheophyta</taxon>
        <taxon>Spermatophyta</taxon>
        <taxon>Magnoliopsida</taxon>
        <taxon>eudicotyledons</taxon>
        <taxon>Gunneridae</taxon>
        <taxon>Pentapetalae</taxon>
        <taxon>asterids</taxon>
        <taxon>campanulids</taxon>
        <taxon>Asterales</taxon>
        <taxon>Asteraceae</taxon>
        <taxon>Asteroideae</taxon>
        <taxon>Heliantheae alliance</taxon>
        <taxon>Heliantheae</taxon>
        <taxon>Helianthus</taxon>
    </lineage>
</organism>
<accession>A0A9K3JRY1</accession>
<dbReference type="Proteomes" id="UP000215914">
    <property type="component" value="Unassembled WGS sequence"/>
</dbReference>
<sequence>MYTHISSIALTIDFHFHQKKHHVTVARPSTRRRRRCSPSSFFTQYQNIIGLEPQRKTIT</sequence>
<dbReference type="Gramene" id="mRNA:HanXRQr2_Chr02g0085461">
    <property type="protein sequence ID" value="CDS:HanXRQr2_Chr02g0085461.1"/>
    <property type="gene ID" value="HanXRQr2_Chr02g0085461"/>
</dbReference>
<proteinExistence type="predicted"/>
<comment type="caution">
    <text evidence="1">The sequence shown here is derived from an EMBL/GenBank/DDBJ whole genome shotgun (WGS) entry which is preliminary data.</text>
</comment>